<keyword evidence="1" id="KW-0472">Membrane</keyword>
<dbReference type="AlphaFoldDB" id="A0A2P2QEG2"/>
<evidence type="ECO:0000256" key="1">
    <source>
        <dbReference type="SAM" id="Phobius"/>
    </source>
</evidence>
<proteinExistence type="predicted"/>
<dbReference type="EMBL" id="GGEC01084841">
    <property type="protein sequence ID" value="MBX65325.1"/>
    <property type="molecule type" value="Transcribed_RNA"/>
</dbReference>
<feature type="transmembrane region" description="Helical" evidence="1">
    <location>
        <begin position="6"/>
        <end position="30"/>
    </location>
</feature>
<organism evidence="2">
    <name type="scientific">Rhizophora mucronata</name>
    <name type="common">Asiatic mangrove</name>
    <dbReference type="NCBI Taxonomy" id="61149"/>
    <lineage>
        <taxon>Eukaryota</taxon>
        <taxon>Viridiplantae</taxon>
        <taxon>Streptophyta</taxon>
        <taxon>Embryophyta</taxon>
        <taxon>Tracheophyta</taxon>
        <taxon>Spermatophyta</taxon>
        <taxon>Magnoliopsida</taxon>
        <taxon>eudicotyledons</taxon>
        <taxon>Gunneridae</taxon>
        <taxon>Pentapetalae</taxon>
        <taxon>rosids</taxon>
        <taxon>fabids</taxon>
        <taxon>Malpighiales</taxon>
        <taxon>Rhizophoraceae</taxon>
        <taxon>Rhizophora</taxon>
    </lineage>
</organism>
<name>A0A2P2QEG2_RHIMU</name>
<sequence length="31" mass="3841">MPPISFLFFFCLFFITFFFLLCFAPFCSLFW</sequence>
<evidence type="ECO:0000313" key="2">
    <source>
        <dbReference type="EMBL" id="MBX65325.1"/>
    </source>
</evidence>
<accession>A0A2P2QEG2</accession>
<keyword evidence="1" id="KW-0812">Transmembrane</keyword>
<reference evidence="2" key="1">
    <citation type="submission" date="2018-02" db="EMBL/GenBank/DDBJ databases">
        <title>Rhizophora mucronata_Transcriptome.</title>
        <authorList>
            <person name="Meera S.P."/>
            <person name="Sreeshan A."/>
            <person name="Augustine A."/>
        </authorList>
    </citation>
    <scope>NUCLEOTIDE SEQUENCE</scope>
    <source>
        <tissue evidence="2">Leaf</tissue>
    </source>
</reference>
<protein>
    <submittedName>
        <fullName evidence="2">Uncharacterized protein</fullName>
    </submittedName>
</protein>
<keyword evidence="1" id="KW-1133">Transmembrane helix</keyword>